<dbReference type="PANTHER" id="PTHR11803:SF42">
    <property type="entry name" value="MMF1"/>
    <property type="match status" value="1"/>
</dbReference>
<dbReference type="InterPro" id="IPR006056">
    <property type="entry name" value="RidA"/>
</dbReference>
<dbReference type="GO" id="GO:0005739">
    <property type="term" value="C:mitochondrion"/>
    <property type="evidence" value="ECO:0007669"/>
    <property type="project" value="UniProtKB-ARBA"/>
</dbReference>
<dbReference type="InterPro" id="IPR035959">
    <property type="entry name" value="RutC-like_sf"/>
</dbReference>
<dbReference type="Gene3D" id="3.30.1330.40">
    <property type="entry name" value="RutC-like"/>
    <property type="match status" value="1"/>
</dbReference>
<dbReference type="NCBIfam" id="TIGR00004">
    <property type="entry name" value="Rid family detoxifying hydrolase"/>
    <property type="match status" value="1"/>
</dbReference>
<dbReference type="Pfam" id="PF01042">
    <property type="entry name" value="Ribonuc_L-PSP"/>
    <property type="match status" value="1"/>
</dbReference>
<reference evidence="2 3" key="1">
    <citation type="submission" date="2015-09" db="EMBL/GenBank/DDBJ databases">
        <title>Host preference determinants of Valsa canker pathogens revealed by comparative genomics.</title>
        <authorList>
            <person name="Yin Z."/>
            <person name="Huang L."/>
        </authorList>
    </citation>
    <scope>NUCLEOTIDE SEQUENCE [LARGE SCALE GENOMIC DNA]</scope>
    <source>
        <strain evidence="2 3">03-1</strain>
    </source>
</reference>
<evidence type="ECO:0000313" key="2">
    <source>
        <dbReference type="EMBL" id="ROW07263.1"/>
    </source>
</evidence>
<comment type="similarity">
    <text evidence="1">Belongs to the RutC family.</text>
</comment>
<dbReference type="GO" id="GO:0005829">
    <property type="term" value="C:cytosol"/>
    <property type="evidence" value="ECO:0007669"/>
    <property type="project" value="TreeGrafter"/>
</dbReference>
<organism evidence="2 3">
    <name type="scientific">Cytospora schulzeri</name>
    <dbReference type="NCBI Taxonomy" id="448051"/>
    <lineage>
        <taxon>Eukaryota</taxon>
        <taxon>Fungi</taxon>
        <taxon>Dikarya</taxon>
        <taxon>Ascomycota</taxon>
        <taxon>Pezizomycotina</taxon>
        <taxon>Sordariomycetes</taxon>
        <taxon>Sordariomycetidae</taxon>
        <taxon>Diaporthales</taxon>
        <taxon>Cytosporaceae</taxon>
        <taxon>Cytospora</taxon>
    </lineage>
</organism>
<accession>A0A423WVF7</accession>
<dbReference type="Proteomes" id="UP000283895">
    <property type="component" value="Unassembled WGS sequence"/>
</dbReference>
<evidence type="ECO:0000256" key="1">
    <source>
        <dbReference type="ARBA" id="ARBA00010552"/>
    </source>
</evidence>
<evidence type="ECO:0000313" key="3">
    <source>
        <dbReference type="Proteomes" id="UP000283895"/>
    </source>
</evidence>
<dbReference type="SUPFAM" id="SSF55298">
    <property type="entry name" value="YjgF-like"/>
    <property type="match status" value="1"/>
</dbReference>
<gene>
    <name evidence="2" type="ORF">VMCG_03893</name>
</gene>
<dbReference type="CDD" id="cd00448">
    <property type="entry name" value="YjgF_YER057c_UK114_family"/>
    <property type="match status" value="1"/>
</dbReference>
<dbReference type="EMBL" id="LKEA01000008">
    <property type="protein sequence ID" value="ROW07263.1"/>
    <property type="molecule type" value="Genomic_DNA"/>
</dbReference>
<dbReference type="AlphaFoldDB" id="A0A423WVF7"/>
<protein>
    <submittedName>
        <fullName evidence="2">Uncharacterized protein</fullName>
    </submittedName>
</protein>
<dbReference type="OrthoDB" id="309640at2759"/>
<dbReference type="STRING" id="356882.A0A423WVF7"/>
<keyword evidence="3" id="KW-1185">Reference proteome</keyword>
<comment type="caution">
    <text evidence="2">The sequence shown here is derived from an EMBL/GenBank/DDBJ whole genome shotgun (WGS) entry which is preliminary data.</text>
</comment>
<dbReference type="FunFam" id="3.30.1330.40:FF:000001">
    <property type="entry name" value="L-PSP family endoribonuclease"/>
    <property type="match status" value="1"/>
</dbReference>
<name>A0A423WVF7_9PEZI</name>
<dbReference type="InterPro" id="IPR006175">
    <property type="entry name" value="YjgF/YER057c/UK114"/>
</dbReference>
<proteinExistence type="inferred from homology"/>
<dbReference type="PANTHER" id="PTHR11803">
    <property type="entry name" value="2-IMINOBUTANOATE/2-IMINOPROPANOATE DEAMINASE RIDA"/>
    <property type="match status" value="1"/>
</dbReference>
<sequence length="129" mass="14122">MSKAEAVLTENAPKPLPQFSQAVKYNGMVYCSGNIGIDPKTSKAVEGTVKDRTRQALKNIQAVLEEAGSSLSNVVKVNVFITTMDNFATMNEAYDEFFTSSPKPCRTCVAVKQLPFDTDVEIECTAYLN</sequence>
<dbReference type="GO" id="GO:0019239">
    <property type="term" value="F:deaminase activity"/>
    <property type="evidence" value="ECO:0007669"/>
    <property type="project" value="TreeGrafter"/>
</dbReference>